<feature type="domain" description="RACo C-terminal" evidence="1">
    <location>
        <begin position="227"/>
        <end position="344"/>
    </location>
</feature>
<feature type="domain" description="RACo-like middle region" evidence="2">
    <location>
        <begin position="4"/>
        <end position="154"/>
    </location>
</feature>
<evidence type="ECO:0000313" key="4">
    <source>
        <dbReference type="Proteomes" id="UP000231267"/>
    </source>
</evidence>
<evidence type="ECO:0000259" key="2">
    <source>
        <dbReference type="Pfam" id="PF17651"/>
    </source>
</evidence>
<dbReference type="EMBL" id="PFGP01000006">
    <property type="protein sequence ID" value="PIW67018.1"/>
    <property type="molecule type" value="Genomic_DNA"/>
</dbReference>
<dbReference type="AlphaFoldDB" id="A0A2J0LGM9"/>
<gene>
    <name evidence="3" type="ORF">COW11_00305</name>
</gene>
<accession>A0A2J0LGM9</accession>
<protein>
    <recommendedName>
        <fullName evidence="5">DUF4445 domain-containing protein</fullName>
    </recommendedName>
</protein>
<dbReference type="InterPro" id="IPR043129">
    <property type="entry name" value="ATPase_NBD"/>
</dbReference>
<dbReference type="SUPFAM" id="SSF53067">
    <property type="entry name" value="Actin-like ATPase domain"/>
    <property type="match status" value="1"/>
</dbReference>
<dbReference type="PANTHER" id="PTHR42895:SF1">
    <property type="entry name" value="IRON-SULFUR CLUSTER PROTEIN"/>
    <property type="match status" value="1"/>
</dbReference>
<dbReference type="InterPro" id="IPR042259">
    <property type="entry name" value="Raco-like_middle_sf"/>
</dbReference>
<reference evidence="3 4" key="1">
    <citation type="submission" date="2017-09" db="EMBL/GenBank/DDBJ databases">
        <title>Depth-based differentiation of microbial function through sediment-hosted aquifers and enrichment of novel symbionts in the deep terrestrial subsurface.</title>
        <authorList>
            <person name="Probst A.J."/>
            <person name="Ladd B."/>
            <person name="Jarett J.K."/>
            <person name="Geller-Mcgrath D.E."/>
            <person name="Sieber C.M."/>
            <person name="Emerson J.B."/>
            <person name="Anantharaman K."/>
            <person name="Thomas B.C."/>
            <person name="Malmstrom R."/>
            <person name="Stieglmeier M."/>
            <person name="Klingl A."/>
            <person name="Woyke T."/>
            <person name="Ryan C.M."/>
            <person name="Banfield J.F."/>
        </authorList>
    </citation>
    <scope>NUCLEOTIDE SEQUENCE [LARGE SCALE GENOMIC DNA]</scope>
    <source>
        <strain evidence="3">CG12_big_fil_rev_8_21_14_0_65_43_15</strain>
    </source>
</reference>
<evidence type="ECO:0000259" key="1">
    <source>
        <dbReference type="Pfam" id="PF14574"/>
    </source>
</evidence>
<dbReference type="Pfam" id="PF14574">
    <property type="entry name" value="RACo_C_ter"/>
    <property type="match status" value="2"/>
</dbReference>
<dbReference type="Proteomes" id="UP000231267">
    <property type="component" value="Unassembled WGS sequence"/>
</dbReference>
<feature type="domain" description="RACo C-terminal" evidence="1">
    <location>
        <begin position="160"/>
        <end position="191"/>
    </location>
</feature>
<comment type="caution">
    <text evidence="3">The sequence shown here is derived from an EMBL/GenBank/DDBJ whole genome shotgun (WGS) entry which is preliminary data.</text>
</comment>
<dbReference type="InterPro" id="IPR027980">
    <property type="entry name" value="RACo_C"/>
</dbReference>
<dbReference type="Pfam" id="PF17651">
    <property type="entry name" value="Raco_middle"/>
    <property type="match status" value="1"/>
</dbReference>
<dbReference type="PANTHER" id="PTHR42895">
    <property type="entry name" value="IRON-SULFUR CLUSTER-BINDING PROTEIN-RELATED"/>
    <property type="match status" value="1"/>
</dbReference>
<evidence type="ECO:0000313" key="3">
    <source>
        <dbReference type="EMBL" id="PIW67018.1"/>
    </source>
</evidence>
<proteinExistence type="predicted"/>
<dbReference type="InterPro" id="IPR052911">
    <property type="entry name" value="Corrinoid_activation_enz"/>
</dbReference>
<dbReference type="Gene3D" id="3.30.420.480">
    <property type="entry name" value="Domain of unknown function (DUF4445)"/>
    <property type="match status" value="1"/>
</dbReference>
<dbReference type="InterPro" id="IPR041414">
    <property type="entry name" value="Raco-like_middle"/>
</dbReference>
<organism evidence="3 4">
    <name type="scientific">Candidatus Taenaricola geysiri</name>
    <dbReference type="NCBI Taxonomy" id="1974752"/>
    <lineage>
        <taxon>Bacteria</taxon>
        <taxon>Pseudomonadati</taxon>
        <taxon>Candidatus Omnitrophota</taxon>
        <taxon>Candidatus Taenaricola</taxon>
    </lineage>
</organism>
<evidence type="ECO:0008006" key="5">
    <source>
        <dbReference type="Google" id="ProtNLM"/>
    </source>
</evidence>
<sequence>MKKYGLTVDIGTTTVTAGIIDVASGKELVSLVDFNPQAKFGQDVISRIDYCIKNKAGLGKLHNAITGCVKNMSQRLVKEAGIKGTEIKRRVFVGNAAMEHFFLKIPPGKLAEAPYVSGLPRGIIEAPGKVYFLPVIKSFVGSDLTAGILYVKLLQKSGPSLFVDIGTNGEMALFSNKKLFVTSTAAGPAFEVSDKGLLGSDIINVVASMLADGIIDKSGKLLGAKSKITQNDIRRIQVAKAAITAGIKALMSKAGLDFKDLKNLYVSGKFGNLINKDAAIKIGLLPGINKNRIKFIGNSAYKGAVLALCSESAMKKSESIADKAIHLSLFARKDFQDEFVKNMRF</sequence>
<name>A0A2J0LGM9_9BACT</name>